<evidence type="ECO:0000313" key="1">
    <source>
        <dbReference type="EMBL" id="CCI10121.1"/>
    </source>
</evidence>
<sequence length="180" mass="21198">MVATQQRWFYVATQLSAWLWYRLRFVQCGKYYKYEISVKEPRFQLHSCYNAIIDAGVKRLRPEKVAGKNAKVVVYSETNLLDRTIQARFPHNCLITVFDGYNPTRDNVILIGKAFAIFSVESQQNLLINLKIEIHKEYTIFWRQVDYKLYWCRGGTDDINELEDDHSSLFAPNRACQLSE</sequence>
<protein>
    <submittedName>
        <fullName evidence="1">Uncharacterized protein</fullName>
    </submittedName>
</protein>
<organism evidence="1 2">
    <name type="scientific">Albugo candida</name>
    <dbReference type="NCBI Taxonomy" id="65357"/>
    <lineage>
        <taxon>Eukaryota</taxon>
        <taxon>Sar</taxon>
        <taxon>Stramenopiles</taxon>
        <taxon>Oomycota</taxon>
        <taxon>Peronosporomycetes</taxon>
        <taxon>Albuginales</taxon>
        <taxon>Albuginaceae</taxon>
        <taxon>Albugo</taxon>
    </lineage>
</organism>
<gene>
    <name evidence="1" type="ORF">BN9_062350</name>
</gene>
<proteinExistence type="predicted"/>
<dbReference type="InParanoid" id="A0A024FT19"/>
<comment type="caution">
    <text evidence="1">The sequence shown here is derived from an EMBL/GenBank/DDBJ whole genome shotgun (WGS) entry which is preliminary data.</text>
</comment>
<dbReference type="AlphaFoldDB" id="A0A024FT19"/>
<name>A0A024FT19_9STRA</name>
<evidence type="ECO:0000313" key="2">
    <source>
        <dbReference type="Proteomes" id="UP000053237"/>
    </source>
</evidence>
<reference evidence="1 2" key="1">
    <citation type="submission" date="2012-05" db="EMBL/GenBank/DDBJ databases">
        <title>Recombination and specialization in a pathogen metapopulation.</title>
        <authorList>
            <person name="Gardiner A."/>
            <person name="Kemen E."/>
            <person name="Schultz-Larsen T."/>
            <person name="MacLean D."/>
            <person name="Van Oosterhout C."/>
            <person name="Jones J.D.G."/>
        </authorList>
    </citation>
    <scope>NUCLEOTIDE SEQUENCE [LARGE SCALE GENOMIC DNA]</scope>
    <source>
        <strain evidence="1 2">Ac Nc2</strain>
    </source>
</reference>
<dbReference type="EMBL" id="CAIX01000096">
    <property type="protein sequence ID" value="CCI10121.1"/>
    <property type="molecule type" value="Genomic_DNA"/>
</dbReference>
<dbReference type="Proteomes" id="UP000053237">
    <property type="component" value="Unassembled WGS sequence"/>
</dbReference>
<accession>A0A024FT19</accession>
<keyword evidence="2" id="KW-1185">Reference proteome</keyword>